<feature type="region of interest" description="Disordered" evidence="1">
    <location>
        <begin position="157"/>
        <end position="192"/>
    </location>
</feature>
<dbReference type="AlphaFoldDB" id="W8BH68"/>
<dbReference type="EMBL" id="GAMC01005930">
    <property type="protein sequence ID" value="JAC00626.1"/>
    <property type="molecule type" value="mRNA"/>
</dbReference>
<organism evidence="3">
    <name type="scientific">Ceratitis capitata</name>
    <name type="common">Mediterranean fruit fly</name>
    <name type="synonym">Tephritis capitata</name>
    <dbReference type="NCBI Taxonomy" id="7213"/>
    <lineage>
        <taxon>Eukaryota</taxon>
        <taxon>Metazoa</taxon>
        <taxon>Ecdysozoa</taxon>
        <taxon>Arthropoda</taxon>
        <taxon>Hexapoda</taxon>
        <taxon>Insecta</taxon>
        <taxon>Pterygota</taxon>
        <taxon>Neoptera</taxon>
        <taxon>Endopterygota</taxon>
        <taxon>Diptera</taxon>
        <taxon>Brachycera</taxon>
        <taxon>Muscomorpha</taxon>
        <taxon>Tephritoidea</taxon>
        <taxon>Tephritidae</taxon>
        <taxon>Ceratitis</taxon>
        <taxon>Ceratitis</taxon>
    </lineage>
</organism>
<protein>
    <submittedName>
        <fullName evidence="3">Uncharacterized protein</fullName>
    </submittedName>
</protein>
<feature type="compositionally biased region" description="Basic residues" evidence="1">
    <location>
        <begin position="157"/>
        <end position="184"/>
    </location>
</feature>
<evidence type="ECO:0000256" key="2">
    <source>
        <dbReference type="SAM" id="SignalP"/>
    </source>
</evidence>
<keyword evidence="2" id="KW-0732">Signal</keyword>
<evidence type="ECO:0000256" key="1">
    <source>
        <dbReference type="SAM" id="MobiDB-lite"/>
    </source>
</evidence>
<accession>W8BH68</accession>
<sequence length="247" mass="27612">MSNERKSCLQRALKWFWICFTFKQILTASALPQNYFEQAAAGALGVANHIAEAFQNGAAVRKGMGFQLPGMSMRSKTEVGMGEAVIHRSYSSEEDSHEYRRKRAIDSIEDLAAGGPRISFSKLMRKINAPCHSGSGGGTGGGDAGGDDIVDEARRRMARMRARKAAAGKKKSTSSKKKSGRRRRQTELDDLEDLGESKRAEFKNEFRAHVQEFTDKMNRVYEHISASVMEMMQRMQEHFYDDANGES</sequence>
<dbReference type="OrthoDB" id="7856731at2759"/>
<proteinExistence type="evidence at transcript level"/>
<name>W8BH68_CERCA</name>
<feature type="chain" id="PRO_5004909273" evidence="2">
    <location>
        <begin position="31"/>
        <end position="247"/>
    </location>
</feature>
<evidence type="ECO:0000313" key="3">
    <source>
        <dbReference type="EMBL" id="JAC00626.1"/>
    </source>
</evidence>
<reference evidence="3" key="1">
    <citation type="submission" date="2013-07" db="EMBL/GenBank/DDBJ databases">
        <authorList>
            <person name="Geib S."/>
        </authorList>
    </citation>
    <scope>NUCLEOTIDE SEQUENCE</scope>
</reference>
<reference evidence="3" key="2">
    <citation type="journal article" date="2014" name="BMC Genomics">
        <title>A genomic perspective to assessing quality of mass-reared SIT flies used in Mediterranean fruit fly (Ceratitis capitata) eradication in California.</title>
        <authorList>
            <person name="Calla B."/>
            <person name="Hall B."/>
            <person name="Hou S."/>
            <person name="Geib S.M."/>
        </authorList>
    </citation>
    <scope>NUCLEOTIDE SEQUENCE</scope>
</reference>
<feature type="signal peptide" evidence="2">
    <location>
        <begin position="1"/>
        <end position="30"/>
    </location>
</feature>